<dbReference type="GO" id="GO:0015293">
    <property type="term" value="F:symporter activity"/>
    <property type="evidence" value="ECO:0007669"/>
    <property type="project" value="UniProtKB-KW"/>
</dbReference>
<dbReference type="PANTHER" id="PTHR43528:SF5">
    <property type="entry name" value="PROLINE_BETAINE TRANSPORTER"/>
    <property type="match status" value="1"/>
</dbReference>
<feature type="transmembrane region" description="Helical" evidence="10">
    <location>
        <begin position="187"/>
        <end position="206"/>
    </location>
</feature>
<dbReference type="InterPro" id="IPR004736">
    <property type="entry name" value="MHS_symport"/>
</dbReference>
<protein>
    <submittedName>
        <fullName evidence="12">MHS family alpha-ketoglutarate permease-like MFS transporter</fullName>
    </submittedName>
</protein>
<dbReference type="GO" id="GO:0005886">
    <property type="term" value="C:plasma membrane"/>
    <property type="evidence" value="ECO:0007669"/>
    <property type="project" value="UniProtKB-SubCell"/>
</dbReference>
<evidence type="ECO:0000256" key="2">
    <source>
        <dbReference type="ARBA" id="ARBA00008240"/>
    </source>
</evidence>
<feature type="transmembrane region" description="Helical" evidence="10">
    <location>
        <begin position="306"/>
        <end position="325"/>
    </location>
</feature>
<evidence type="ECO:0000259" key="11">
    <source>
        <dbReference type="PROSITE" id="PS50850"/>
    </source>
</evidence>
<feature type="transmembrane region" description="Helical" evidence="10">
    <location>
        <begin position="110"/>
        <end position="135"/>
    </location>
</feature>
<comment type="similarity">
    <text evidence="2">Belongs to the major facilitator superfamily. Metabolite:H+ Symporter (MHS) family (TC 2.A.1.6) family.</text>
</comment>
<dbReference type="OrthoDB" id="9783227at2"/>
<feature type="domain" description="Major facilitator superfamily (MFS) profile" evidence="11">
    <location>
        <begin position="14"/>
        <end position="422"/>
    </location>
</feature>
<dbReference type="Pfam" id="PF07690">
    <property type="entry name" value="MFS_1"/>
    <property type="match status" value="1"/>
</dbReference>
<dbReference type="FunFam" id="1.20.1250.20:FF:000001">
    <property type="entry name" value="Dicarboxylate MFS transporter"/>
    <property type="match status" value="1"/>
</dbReference>
<feature type="transmembrane region" description="Helical" evidence="10">
    <location>
        <begin position="400"/>
        <end position="418"/>
    </location>
</feature>
<evidence type="ECO:0000256" key="6">
    <source>
        <dbReference type="ARBA" id="ARBA00022692"/>
    </source>
</evidence>
<reference evidence="12 13" key="1">
    <citation type="submission" date="2018-10" db="EMBL/GenBank/DDBJ databases">
        <title>Genomic Encyclopedia of Archaeal and Bacterial Type Strains, Phase II (KMG-II): from individual species to whole genera.</title>
        <authorList>
            <person name="Goeker M."/>
        </authorList>
    </citation>
    <scope>NUCLEOTIDE SEQUENCE [LARGE SCALE GENOMIC DNA]</scope>
    <source>
        <strain evidence="12 13">DSM 14219</strain>
    </source>
</reference>
<dbReference type="InterPro" id="IPR020846">
    <property type="entry name" value="MFS_dom"/>
</dbReference>
<dbReference type="PROSITE" id="PS50850">
    <property type="entry name" value="MFS"/>
    <property type="match status" value="1"/>
</dbReference>
<feature type="transmembrane region" description="Helical" evidence="10">
    <location>
        <begin position="367"/>
        <end position="388"/>
    </location>
</feature>
<dbReference type="NCBIfam" id="TIGR00883">
    <property type="entry name" value="2A0106"/>
    <property type="match status" value="1"/>
</dbReference>
<feature type="transmembrane region" description="Helical" evidence="10">
    <location>
        <begin position="86"/>
        <end position="104"/>
    </location>
</feature>
<keyword evidence="7" id="KW-0769">Symport</keyword>
<proteinExistence type="inferred from homology"/>
<dbReference type="PANTHER" id="PTHR43528">
    <property type="entry name" value="ALPHA-KETOGLUTARATE PERMEASE"/>
    <property type="match status" value="1"/>
</dbReference>
<feature type="transmembrane region" description="Helical" evidence="10">
    <location>
        <begin position="239"/>
        <end position="257"/>
    </location>
</feature>
<dbReference type="InterPro" id="IPR036259">
    <property type="entry name" value="MFS_trans_sf"/>
</dbReference>
<evidence type="ECO:0000256" key="10">
    <source>
        <dbReference type="SAM" id="Phobius"/>
    </source>
</evidence>
<evidence type="ECO:0000256" key="4">
    <source>
        <dbReference type="ARBA" id="ARBA00022475"/>
    </source>
</evidence>
<organism evidence="12 13">
    <name type="scientific">Chryseobacterium defluvii</name>
    <dbReference type="NCBI Taxonomy" id="160396"/>
    <lineage>
        <taxon>Bacteria</taxon>
        <taxon>Pseudomonadati</taxon>
        <taxon>Bacteroidota</taxon>
        <taxon>Flavobacteriia</taxon>
        <taxon>Flavobacteriales</taxon>
        <taxon>Weeksellaceae</taxon>
        <taxon>Chryseobacterium group</taxon>
        <taxon>Chryseobacterium</taxon>
    </lineage>
</organism>
<dbReference type="Gene3D" id="1.20.1250.20">
    <property type="entry name" value="MFS general substrate transporter like domains"/>
    <property type="match status" value="2"/>
</dbReference>
<dbReference type="EMBL" id="RBXB01000001">
    <property type="protein sequence ID" value="RKT00991.1"/>
    <property type="molecule type" value="Genomic_DNA"/>
</dbReference>
<dbReference type="AlphaFoldDB" id="A0A495SL36"/>
<feature type="transmembrane region" description="Helical" evidence="10">
    <location>
        <begin position="277"/>
        <end position="294"/>
    </location>
</feature>
<dbReference type="NCBIfam" id="NF007710">
    <property type="entry name" value="PRK10406.1"/>
    <property type="match status" value="1"/>
</dbReference>
<dbReference type="InterPro" id="IPR011701">
    <property type="entry name" value="MFS"/>
</dbReference>
<feature type="transmembrane region" description="Helical" evidence="10">
    <location>
        <begin position="155"/>
        <end position="175"/>
    </location>
</feature>
<accession>A0A495SL36</accession>
<keyword evidence="8 10" id="KW-1133">Transmembrane helix</keyword>
<dbReference type="PROSITE" id="PS00217">
    <property type="entry name" value="SUGAR_TRANSPORT_2"/>
    <property type="match status" value="1"/>
</dbReference>
<evidence type="ECO:0000256" key="3">
    <source>
        <dbReference type="ARBA" id="ARBA00022448"/>
    </source>
</evidence>
<dbReference type="FunFam" id="1.20.1250.20:FF:000300">
    <property type="entry name" value="Dicarboxylate MFS transporter"/>
    <property type="match status" value="1"/>
</dbReference>
<evidence type="ECO:0000256" key="7">
    <source>
        <dbReference type="ARBA" id="ARBA00022847"/>
    </source>
</evidence>
<dbReference type="CDD" id="cd17367">
    <property type="entry name" value="MFS_KgtP"/>
    <property type="match status" value="1"/>
</dbReference>
<dbReference type="SUPFAM" id="SSF103473">
    <property type="entry name" value="MFS general substrate transporter"/>
    <property type="match status" value="1"/>
</dbReference>
<name>A0A495SL36_9FLAO</name>
<feature type="transmembrane region" description="Helical" evidence="10">
    <location>
        <begin position="53"/>
        <end position="74"/>
    </location>
</feature>
<dbReference type="InterPro" id="IPR051084">
    <property type="entry name" value="H+-coupled_symporters"/>
</dbReference>
<feature type="transmembrane region" description="Helical" evidence="10">
    <location>
        <begin position="331"/>
        <end position="355"/>
    </location>
</feature>
<keyword evidence="6 10" id="KW-0812">Transmembrane</keyword>
<sequence>MNSSQITTAQRIKAIIGGSIGNLVEWYDWYAYAAFAIYFSHSFFPDSDLTAQLLNTAGIFAVGFLMRPVGGWLFGSIADKIGRKKAMTLSVLLMSFGSLLIAFTPTYKTIGVLAPALLLLARLLQGLSVGGEYGVSATYLSEMATEDRRGFYSSFQYVTLIGGQLIALGIQLILQKLLLTESQLEEWGWRIPFIIGAMLSVIALYLRSSLHETEAFENKKEVSEQKKGTLKELLKHPKALLTVVGLTLGGTLAFYTYTTYMQKFLVNTVHLTKEQSTLISFISLFIFACLQPVFGALSDKIGRRPLLLSFGILGTLFTYPLLSALSATTSMWGAFFLIMAALIIVSGYTSINAVVKAELFPSEVRALGVGLPYALTVAIFGGSAEYIALWLKQMEMEHYFYWYITACIFFSLVVYSRMKDTKDNSELDKD</sequence>
<comment type="caution">
    <text evidence="12">The sequence shown here is derived from an EMBL/GenBank/DDBJ whole genome shotgun (WGS) entry which is preliminary data.</text>
</comment>
<keyword evidence="13" id="KW-1185">Reference proteome</keyword>
<evidence type="ECO:0000256" key="8">
    <source>
        <dbReference type="ARBA" id="ARBA00022989"/>
    </source>
</evidence>
<evidence type="ECO:0000313" key="12">
    <source>
        <dbReference type="EMBL" id="RKT00991.1"/>
    </source>
</evidence>
<dbReference type="Proteomes" id="UP000272428">
    <property type="component" value="Unassembled WGS sequence"/>
</dbReference>
<keyword evidence="3" id="KW-0813">Transport</keyword>
<comment type="subcellular location">
    <subcellularLocation>
        <location evidence="1">Cell inner membrane</location>
        <topology evidence="1">Multi-pass membrane protein</topology>
    </subcellularLocation>
</comment>
<evidence type="ECO:0000256" key="5">
    <source>
        <dbReference type="ARBA" id="ARBA00022519"/>
    </source>
</evidence>
<evidence type="ECO:0000256" key="9">
    <source>
        <dbReference type="ARBA" id="ARBA00023136"/>
    </source>
</evidence>
<gene>
    <name evidence="12" type="ORF">BCF58_0202</name>
</gene>
<dbReference type="InterPro" id="IPR005829">
    <property type="entry name" value="Sugar_transporter_CS"/>
</dbReference>
<keyword evidence="5" id="KW-0997">Cell inner membrane</keyword>
<evidence type="ECO:0000313" key="13">
    <source>
        <dbReference type="Proteomes" id="UP000272428"/>
    </source>
</evidence>
<keyword evidence="9 10" id="KW-0472">Membrane</keyword>
<keyword evidence="4" id="KW-1003">Cell membrane</keyword>
<evidence type="ECO:0000256" key="1">
    <source>
        <dbReference type="ARBA" id="ARBA00004429"/>
    </source>
</evidence>